<proteinExistence type="predicted"/>
<protein>
    <submittedName>
        <fullName evidence="2">Uncharacterized protein</fullName>
    </submittedName>
</protein>
<organism evidence="2">
    <name type="scientific">Cupriavidus necator</name>
    <name type="common">Alcaligenes eutrophus</name>
    <name type="synonym">Ralstonia eutropha</name>
    <dbReference type="NCBI Taxonomy" id="106590"/>
    <lineage>
        <taxon>Bacteria</taxon>
        <taxon>Pseudomonadati</taxon>
        <taxon>Pseudomonadota</taxon>
        <taxon>Betaproteobacteria</taxon>
        <taxon>Burkholderiales</taxon>
        <taxon>Burkholderiaceae</taxon>
        <taxon>Cupriavidus</taxon>
    </lineage>
</organism>
<sequence length="55" mass="5894">MARSGASPHKDGAPQAADETTKLKDWPFTSPEALARGLHSPPQRRPGGRAWTNQG</sequence>
<dbReference type="EMBL" id="FMSH01000154">
    <property type="protein sequence ID" value="SCU75428.1"/>
    <property type="molecule type" value="Genomic_DNA"/>
</dbReference>
<feature type="region of interest" description="Disordered" evidence="1">
    <location>
        <begin position="1"/>
        <end position="55"/>
    </location>
</feature>
<gene>
    <name evidence="2" type="ORF">CNECB9_2370002</name>
</gene>
<accession>A0A1K0IE25</accession>
<evidence type="ECO:0000313" key="2">
    <source>
        <dbReference type="EMBL" id="SCU75428.1"/>
    </source>
</evidence>
<dbReference type="AlphaFoldDB" id="A0A1K0IE25"/>
<evidence type="ECO:0000256" key="1">
    <source>
        <dbReference type="SAM" id="MobiDB-lite"/>
    </source>
</evidence>
<name>A0A1K0IE25_CUPNE</name>
<reference evidence="2" key="1">
    <citation type="submission" date="2016-09" db="EMBL/GenBank/DDBJ databases">
        <authorList>
            <person name="Capua I."/>
            <person name="De Benedictis P."/>
            <person name="Joannis T."/>
            <person name="Lombin L.H."/>
            <person name="Cattoli G."/>
        </authorList>
    </citation>
    <scope>NUCLEOTIDE SEQUENCE</scope>
    <source>
        <strain evidence="2">B9</strain>
    </source>
</reference>